<sequence length="94" mass="10535">MNPNVFKMMAVCFAVPLLWLAWGFLSGTFDGRDFPAAFGWIMLPFGSLTGLFLWLGALETRSRILTHHRYPAAIRECGARAKNKSHMTSRISSS</sequence>
<keyword evidence="1" id="KW-0812">Transmembrane</keyword>
<evidence type="ECO:0000256" key="1">
    <source>
        <dbReference type="SAM" id="Phobius"/>
    </source>
</evidence>
<organism evidence="2 3">
    <name type="scientific">Tardiphaga robiniae</name>
    <dbReference type="NCBI Taxonomy" id="943830"/>
    <lineage>
        <taxon>Bacteria</taxon>
        <taxon>Pseudomonadati</taxon>
        <taxon>Pseudomonadota</taxon>
        <taxon>Alphaproteobacteria</taxon>
        <taxon>Hyphomicrobiales</taxon>
        <taxon>Nitrobacteraceae</taxon>
        <taxon>Tardiphaga</taxon>
    </lineage>
</organism>
<feature type="transmembrane region" description="Helical" evidence="1">
    <location>
        <begin position="36"/>
        <end position="58"/>
    </location>
</feature>
<dbReference type="Proteomes" id="UP000076574">
    <property type="component" value="Unassembled WGS sequence"/>
</dbReference>
<evidence type="ECO:0000313" key="3">
    <source>
        <dbReference type="Proteomes" id="UP000076574"/>
    </source>
</evidence>
<dbReference type="EMBL" id="LVYV01000045">
    <property type="protein sequence ID" value="KZD21324.1"/>
    <property type="molecule type" value="Genomic_DNA"/>
</dbReference>
<dbReference type="AlphaFoldDB" id="A0A161QML9"/>
<accession>A0A161QML9</accession>
<evidence type="ECO:0000313" key="2">
    <source>
        <dbReference type="EMBL" id="KZD21324.1"/>
    </source>
</evidence>
<protein>
    <submittedName>
        <fullName evidence="2">Uncharacterized protein</fullName>
    </submittedName>
</protein>
<name>A0A161QML9_9BRAD</name>
<proteinExistence type="predicted"/>
<keyword evidence="3" id="KW-1185">Reference proteome</keyword>
<reference evidence="2 3" key="1">
    <citation type="submission" date="2016-03" db="EMBL/GenBank/DDBJ databases">
        <title>Microsymbionts genomes from the relict species Vavilovia formosa (Stev.) Fed.</title>
        <authorList>
            <person name="Kopat V."/>
            <person name="Chirak E."/>
            <person name="Kimeklis A."/>
            <person name="Andronov E."/>
        </authorList>
    </citation>
    <scope>NUCLEOTIDE SEQUENCE [LARGE SCALE GENOMIC DNA]</scope>
    <source>
        <strain evidence="2 3">Vaf07</strain>
    </source>
</reference>
<keyword evidence="1" id="KW-1133">Transmembrane helix</keyword>
<gene>
    <name evidence="2" type="ORF">A4A58_13110</name>
</gene>
<comment type="caution">
    <text evidence="2">The sequence shown here is derived from an EMBL/GenBank/DDBJ whole genome shotgun (WGS) entry which is preliminary data.</text>
</comment>
<keyword evidence="1" id="KW-0472">Membrane</keyword>